<accession>A0A0M0BQW3</accession>
<dbReference type="HAMAP" id="MF_01965">
    <property type="entry name" value="NADHX_dehydratase"/>
    <property type="match status" value="1"/>
</dbReference>
<organism evidence="22 23">
    <name type="scientific">miscellaneous Crenarchaeota group-1 archaeon SG8-32-1</name>
    <dbReference type="NCBI Taxonomy" id="1685124"/>
    <lineage>
        <taxon>Archaea</taxon>
        <taxon>Candidatus Bathyarchaeota</taxon>
        <taxon>MCG-1</taxon>
    </lineage>
</organism>
<protein>
    <recommendedName>
        <fullName evidence="19">Bifunctional NAD(P)H-hydrate repair enzyme</fullName>
    </recommendedName>
    <alternativeName>
        <fullName evidence="19">Nicotinamide nucleotide repair protein</fullName>
    </alternativeName>
    <domain>
        <recommendedName>
            <fullName evidence="19">ADP-dependent (S)-NAD(P)H-hydrate dehydratase</fullName>
            <ecNumber evidence="19">4.2.1.136</ecNumber>
        </recommendedName>
        <alternativeName>
            <fullName evidence="19">ADP-dependent NAD(P)HX dehydratase</fullName>
        </alternativeName>
    </domain>
    <domain>
        <recommendedName>
            <fullName evidence="19">NAD(P)H-hydrate epimerase</fullName>
            <ecNumber evidence="19">5.1.99.6</ecNumber>
        </recommendedName>
    </domain>
</protein>
<evidence type="ECO:0000256" key="7">
    <source>
        <dbReference type="ARBA" id="ARBA00022840"/>
    </source>
</evidence>
<dbReference type="GO" id="GO:0005524">
    <property type="term" value="F:ATP binding"/>
    <property type="evidence" value="ECO:0007669"/>
    <property type="project" value="UniProtKB-UniRule"/>
</dbReference>
<keyword evidence="6 17" id="KW-0547">Nucleotide-binding</keyword>
<evidence type="ECO:0000256" key="11">
    <source>
        <dbReference type="ARBA" id="ARBA00023235"/>
    </source>
</evidence>
<evidence type="ECO:0000313" key="22">
    <source>
        <dbReference type="EMBL" id="KON30854.1"/>
    </source>
</evidence>
<evidence type="ECO:0000256" key="18">
    <source>
        <dbReference type="HAMAP-Rule" id="MF_01966"/>
    </source>
</evidence>
<comment type="similarity">
    <text evidence="17">Belongs to the NnrD/CARKD family.</text>
</comment>
<reference evidence="22 23" key="1">
    <citation type="submission" date="2015-06" db="EMBL/GenBank/DDBJ databases">
        <title>New insights into the roles of widespread benthic archaea in carbon and nitrogen cycling.</title>
        <authorList>
            <person name="Lazar C.S."/>
            <person name="Baker B.J."/>
            <person name="Seitz K.W."/>
            <person name="Hyde A.S."/>
            <person name="Dick G.J."/>
            <person name="Hinrichs K.-U."/>
            <person name="Teske A.P."/>
        </authorList>
    </citation>
    <scope>NUCLEOTIDE SEQUENCE [LARGE SCALE GENOMIC DNA]</scope>
    <source>
        <strain evidence="22">SG8-32-1</strain>
    </source>
</reference>
<dbReference type="GO" id="GO:0110051">
    <property type="term" value="P:metabolite repair"/>
    <property type="evidence" value="ECO:0007669"/>
    <property type="project" value="TreeGrafter"/>
</dbReference>
<dbReference type="SUPFAM" id="SSF64153">
    <property type="entry name" value="YjeF N-terminal domain-like"/>
    <property type="match status" value="1"/>
</dbReference>
<keyword evidence="5 18" id="KW-0479">Metal-binding</keyword>
<comment type="cofactor">
    <cofactor evidence="18 19">
        <name>K(+)</name>
        <dbReference type="ChEBI" id="CHEBI:29103"/>
    </cofactor>
    <text evidence="18 19">Binds 1 potassium ion per subunit.</text>
</comment>
<dbReference type="PIRSF" id="PIRSF017184">
    <property type="entry name" value="Nnr"/>
    <property type="match status" value="1"/>
</dbReference>
<feature type="binding site" evidence="18">
    <location>
        <begin position="133"/>
        <end position="139"/>
    </location>
    <ligand>
        <name>(6S)-NADPHX</name>
        <dbReference type="ChEBI" id="CHEBI:64076"/>
    </ligand>
</feature>
<dbReference type="InterPro" id="IPR017953">
    <property type="entry name" value="Carbohydrate_kinase_pred_CS"/>
</dbReference>
<evidence type="ECO:0000313" key="23">
    <source>
        <dbReference type="Proteomes" id="UP000037237"/>
    </source>
</evidence>
<dbReference type="NCBIfam" id="TIGR00196">
    <property type="entry name" value="yjeF_cterm"/>
    <property type="match status" value="1"/>
</dbReference>
<keyword evidence="11 18" id="KW-0413">Isomerase</keyword>
<feature type="binding site" evidence="17">
    <location>
        <position position="323"/>
    </location>
    <ligand>
        <name>(6S)-NADPHX</name>
        <dbReference type="ChEBI" id="CHEBI:64076"/>
    </ligand>
</feature>
<evidence type="ECO:0000256" key="8">
    <source>
        <dbReference type="ARBA" id="ARBA00022857"/>
    </source>
</evidence>
<evidence type="ECO:0000259" key="20">
    <source>
        <dbReference type="PROSITE" id="PS51383"/>
    </source>
</evidence>
<evidence type="ECO:0000256" key="10">
    <source>
        <dbReference type="ARBA" id="ARBA00023027"/>
    </source>
</evidence>
<evidence type="ECO:0000256" key="9">
    <source>
        <dbReference type="ARBA" id="ARBA00022958"/>
    </source>
</evidence>
<dbReference type="GO" id="GO:0046496">
    <property type="term" value="P:nicotinamide nucleotide metabolic process"/>
    <property type="evidence" value="ECO:0007669"/>
    <property type="project" value="UniProtKB-UniRule"/>
</dbReference>
<feature type="binding site" evidence="17">
    <location>
        <position position="374"/>
    </location>
    <ligand>
        <name>(6S)-NADPHX</name>
        <dbReference type="ChEBI" id="CHEBI:64076"/>
    </ligand>
</feature>
<comment type="caution">
    <text evidence="22">The sequence shown here is derived from an EMBL/GenBank/DDBJ whole genome shotgun (WGS) entry which is preliminary data.</text>
</comment>
<sequence length="509" mass="54336">MANDTITSPEMRAIETNSEYYGVSLLQLMEAAGRNIAEEIAARFKPKKTKVAIFCGPGGNGGDGFVAARYLICLGFKVQVILSTRASNITHESAKKNWVALQPLKKTIQMTEVKDSALIPEIKADVVVDALLGTGSKGKLRPPILHLVKKMNSMNAFCIAVDVPTGVNSDSGEVFGDAIRADLTITFYKSKPGLFKAKEYSGEILVKNIGLPYKFEQFVGPGDVSLAVKPRSSDAHKGEFGRLLVIGGSNVFSGAPALAGMAALRTGVDLAIIAAPEKTAQMISTMSPSLISLKLKGKHLSSSNLPVLQSYLESASGVVLGPGLGMHDETKEAVNDIIEKLEEKGTPLLLDADGLKAFAEFKRNLKCPMVLTPHSKEFEILAGKKLPQSQKDRIDEVKKMANKIGGTIVLKGPVDLITDGTLVKFNFTGNPGMTVGGTGDVLSGVIGGLMAMGTPPIRAATAGAFINGAAGDFVYSEKGYHMIPTDLMEWIPQIMDDPMCHLEVRIDQF</sequence>
<evidence type="ECO:0000256" key="5">
    <source>
        <dbReference type="ARBA" id="ARBA00022723"/>
    </source>
</evidence>
<keyword evidence="9 18" id="KW-0630">Potassium</keyword>
<evidence type="ECO:0000256" key="14">
    <source>
        <dbReference type="ARBA" id="ARBA00025153"/>
    </source>
</evidence>
<comment type="function">
    <text evidence="18">Catalyzes the epimerization of the S- and R-forms of NAD(P)HX, a damaged form of NAD(P)H that is a result of enzymatic or heat-dependent hydration. This is a prerequisite for the S-specific NAD(P)H-hydrate dehydratase to allow the repair of both epimers of NAD(P)HX.</text>
</comment>
<feature type="binding site" evidence="17">
    <location>
        <position position="439"/>
    </location>
    <ligand>
        <name>AMP</name>
        <dbReference type="ChEBI" id="CHEBI:456215"/>
    </ligand>
</feature>
<comment type="catalytic activity">
    <reaction evidence="16 17 19">
        <text>(6S)-NADPHX + ADP = AMP + phosphate + NADPH + H(+)</text>
        <dbReference type="Rhea" id="RHEA:32235"/>
        <dbReference type="ChEBI" id="CHEBI:15378"/>
        <dbReference type="ChEBI" id="CHEBI:43474"/>
        <dbReference type="ChEBI" id="CHEBI:57783"/>
        <dbReference type="ChEBI" id="CHEBI:64076"/>
        <dbReference type="ChEBI" id="CHEBI:456215"/>
        <dbReference type="ChEBI" id="CHEBI:456216"/>
        <dbReference type="EC" id="4.2.1.136"/>
    </reaction>
</comment>
<dbReference type="Pfam" id="PF03853">
    <property type="entry name" value="YjeF_N"/>
    <property type="match status" value="1"/>
</dbReference>
<comment type="caution">
    <text evidence="17">Lacks conserved residue(s) required for the propagation of feature annotation.</text>
</comment>
<evidence type="ECO:0000259" key="21">
    <source>
        <dbReference type="PROSITE" id="PS51385"/>
    </source>
</evidence>
<dbReference type="EC" id="4.2.1.136" evidence="19"/>
<dbReference type="Gene3D" id="3.40.1190.20">
    <property type="match status" value="1"/>
</dbReference>
<comment type="catalytic activity">
    <reaction evidence="2 18 19">
        <text>(6R)-NADPHX = (6S)-NADPHX</text>
        <dbReference type="Rhea" id="RHEA:32227"/>
        <dbReference type="ChEBI" id="CHEBI:64076"/>
        <dbReference type="ChEBI" id="CHEBI:64077"/>
        <dbReference type="EC" id="5.1.99.6"/>
    </reaction>
</comment>
<feature type="binding site" evidence="17">
    <location>
        <position position="440"/>
    </location>
    <ligand>
        <name>(6S)-NADPHX</name>
        <dbReference type="ChEBI" id="CHEBI:64076"/>
    </ligand>
</feature>
<comment type="function">
    <text evidence="17">Catalyzes the dehydration of the S-form of NAD(P)HX at the expense of ADP, which is converted to AMP. Together with NAD(P)HX epimerase, which catalyzes the epimerization of the S- and R-forms, the enzyme allows the repair of both epimers of NAD(P)HX, a damaged form of NAD(P)H that is a result of enzymatic or heat-dependent hydration.</text>
</comment>
<dbReference type="PANTHER" id="PTHR12592">
    <property type="entry name" value="ATP-DEPENDENT (S)-NAD(P)H-HYDRATE DEHYDRATASE FAMILY MEMBER"/>
    <property type="match status" value="1"/>
</dbReference>
<evidence type="ECO:0000256" key="12">
    <source>
        <dbReference type="ARBA" id="ARBA00023239"/>
    </source>
</evidence>
<evidence type="ECO:0000256" key="3">
    <source>
        <dbReference type="ARBA" id="ARBA00006001"/>
    </source>
</evidence>
<feature type="binding site" evidence="18">
    <location>
        <begin position="59"/>
        <end position="63"/>
    </location>
    <ligand>
        <name>(6S)-NADPHX</name>
        <dbReference type="ChEBI" id="CHEBI:64076"/>
    </ligand>
</feature>
<keyword evidence="10 17" id="KW-0520">NAD</keyword>
<dbReference type="GO" id="GO:0052855">
    <property type="term" value="F:ADP-dependent NAD(P)H-hydrate dehydratase activity"/>
    <property type="evidence" value="ECO:0007669"/>
    <property type="project" value="UniProtKB-UniRule"/>
</dbReference>
<dbReference type="NCBIfam" id="TIGR00197">
    <property type="entry name" value="yjeF_nterm"/>
    <property type="match status" value="1"/>
</dbReference>
<feature type="binding site" evidence="18">
    <location>
        <position position="165"/>
    </location>
    <ligand>
        <name>K(+)</name>
        <dbReference type="ChEBI" id="CHEBI:29103"/>
    </ligand>
</feature>
<comment type="subunit">
    <text evidence="17">Homotetramer.</text>
</comment>
<proteinExistence type="inferred from homology"/>
<keyword evidence="12 17" id="KW-0456">Lyase</keyword>
<dbReference type="GO" id="GO:0046872">
    <property type="term" value="F:metal ion binding"/>
    <property type="evidence" value="ECO:0007669"/>
    <property type="project" value="UniProtKB-UniRule"/>
</dbReference>
<feature type="binding site" evidence="18">
    <location>
        <position position="60"/>
    </location>
    <ligand>
        <name>K(+)</name>
        <dbReference type="ChEBI" id="CHEBI:29103"/>
    </ligand>
</feature>
<evidence type="ECO:0000256" key="15">
    <source>
        <dbReference type="ARBA" id="ARBA00048238"/>
    </source>
</evidence>
<comment type="similarity">
    <text evidence="18">Belongs to the NnrE/AIBP family.</text>
</comment>
<dbReference type="EMBL" id="LFWU01000113">
    <property type="protein sequence ID" value="KON30854.1"/>
    <property type="molecule type" value="Genomic_DNA"/>
</dbReference>
<dbReference type="Proteomes" id="UP000037237">
    <property type="component" value="Unassembled WGS sequence"/>
</dbReference>
<dbReference type="PANTHER" id="PTHR12592:SF0">
    <property type="entry name" value="ATP-DEPENDENT (S)-NAD(P)H-HYDRATE DEHYDRATASE"/>
    <property type="match status" value="1"/>
</dbReference>
<evidence type="ECO:0000256" key="6">
    <source>
        <dbReference type="ARBA" id="ARBA00022741"/>
    </source>
</evidence>
<evidence type="ECO:0000256" key="2">
    <source>
        <dbReference type="ARBA" id="ARBA00000909"/>
    </source>
</evidence>
<dbReference type="GO" id="GO:0052856">
    <property type="term" value="F:NAD(P)HX epimerase activity"/>
    <property type="evidence" value="ECO:0007669"/>
    <property type="project" value="UniProtKB-UniRule"/>
</dbReference>
<dbReference type="SUPFAM" id="SSF53613">
    <property type="entry name" value="Ribokinase-like"/>
    <property type="match status" value="1"/>
</dbReference>
<evidence type="ECO:0000256" key="4">
    <source>
        <dbReference type="ARBA" id="ARBA00009524"/>
    </source>
</evidence>
<dbReference type="PATRIC" id="fig|1685124.3.peg.920"/>
<feature type="binding site" evidence="18">
    <location>
        <position position="129"/>
    </location>
    <ligand>
        <name>K(+)</name>
        <dbReference type="ChEBI" id="CHEBI:29103"/>
    </ligand>
</feature>
<comment type="cofactor">
    <cofactor evidence="17">
        <name>Mg(2+)</name>
        <dbReference type="ChEBI" id="CHEBI:18420"/>
    </cofactor>
</comment>
<dbReference type="InterPro" id="IPR036652">
    <property type="entry name" value="YjeF_N_dom_sf"/>
</dbReference>
<dbReference type="InterPro" id="IPR000631">
    <property type="entry name" value="CARKD"/>
</dbReference>
<dbReference type="PROSITE" id="PS51385">
    <property type="entry name" value="YJEF_N"/>
    <property type="match status" value="1"/>
</dbReference>
<dbReference type="Pfam" id="PF01256">
    <property type="entry name" value="Carb_kinase"/>
    <property type="match status" value="1"/>
</dbReference>
<evidence type="ECO:0000256" key="19">
    <source>
        <dbReference type="PIRNR" id="PIRNR017184"/>
    </source>
</evidence>
<dbReference type="EC" id="5.1.99.6" evidence="19"/>
<dbReference type="PROSITE" id="PS01050">
    <property type="entry name" value="YJEF_C_2"/>
    <property type="match status" value="1"/>
</dbReference>
<evidence type="ECO:0000256" key="16">
    <source>
        <dbReference type="ARBA" id="ARBA00049209"/>
    </source>
</evidence>
<dbReference type="Gene3D" id="3.40.50.10260">
    <property type="entry name" value="YjeF N-terminal domain"/>
    <property type="match status" value="1"/>
</dbReference>
<feature type="binding site" evidence="18">
    <location>
        <position position="162"/>
    </location>
    <ligand>
        <name>(6S)-NADPHX</name>
        <dbReference type="ChEBI" id="CHEBI:64076"/>
    </ligand>
</feature>
<dbReference type="InterPro" id="IPR030677">
    <property type="entry name" value="Nnr"/>
</dbReference>
<keyword evidence="13" id="KW-0511">Multifunctional enzyme</keyword>
<dbReference type="PROSITE" id="PS51383">
    <property type="entry name" value="YJEF_C_3"/>
    <property type="match status" value="1"/>
</dbReference>
<comment type="similarity">
    <text evidence="3 19">In the N-terminal section; belongs to the NnrE/AIBP family.</text>
</comment>
<evidence type="ECO:0000256" key="1">
    <source>
        <dbReference type="ARBA" id="ARBA00000013"/>
    </source>
</evidence>
<feature type="binding site" evidence="17">
    <location>
        <position position="255"/>
    </location>
    <ligand>
        <name>(6S)-NADPHX</name>
        <dbReference type="ChEBI" id="CHEBI:64076"/>
    </ligand>
</feature>
<evidence type="ECO:0000256" key="13">
    <source>
        <dbReference type="ARBA" id="ARBA00023268"/>
    </source>
</evidence>
<evidence type="ECO:0000256" key="17">
    <source>
        <dbReference type="HAMAP-Rule" id="MF_01965"/>
    </source>
</evidence>
<feature type="domain" description="YjeF N-terminal" evidence="21">
    <location>
        <begin position="11"/>
        <end position="217"/>
    </location>
</feature>
<dbReference type="InterPro" id="IPR004443">
    <property type="entry name" value="YjeF_N_dom"/>
</dbReference>
<comment type="catalytic activity">
    <reaction evidence="15 17 19">
        <text>(6S)-NADHX + ADP = AMP + phosphate + NADH + H(+)</text>
        <dbReference type="Rhea" id="RHEA:32223"/>
        <dbReference type="ChEBI" id="CHEBI:15378"/>
        <dbReference type="ChEBI" id="CHEBI:43474"/>
        <dbReference type="ChEBI" id="CHEBI:57945"/>
        <dbReference type="ChEBI" id="CHEBI:64074"/>
        <dbReference type="ChEBI" id="CHEBI:456215"/>
        <dbReference type="ChEBI" id="CHEBI:456216"/>
        <dbReference type="EC" id="4.2.1.136"/>
    </reaction>
</comment>
<dbReference type="AlphaFoldDB" id="A0A0M0BQW3"/>
<comment type="similarity">
    <text evidence="4 19">In the C-terminal section; belongs to the NnrD/CARKD family.</text>
</comment>
<comment type="function">
    <text evidence="14 19">Bifunctional enzyme that catalyzes the epimerization of the S- and R-forms of NAD(P)HX and the dehydration of the S-form of NAD(P)HX at the expense of ADP, which is converted to AMP. This allows the repair of both epimers of NAD(P)HX, a damaged form of NAD(P)H that is a result of enzymatic or heat-dependent hydration.</text>
</comment>
<name>A0A0M0BQW3_9ARCH</name>
<comment type="catalytic activity">
    <reaction evidence="1 18 19">
        <text>(6R)-NADHX = (6S)-NADHX</text>
        <dbReference type="Rhea" id="RHEA:32215"/>
        <dbReference type="ChEBI" id="CHEBI:64074"/>
        <dbReference type="ChEBI" id="CHEBI:64075"/>
        <dbReference type="EC" id="5.1.99.6"/>
    </reaction>
</comment>
<keyword evidence="8 17" id="KW-0521">NADP</keyword>
<dbReference type="InterPro" id="IPR029056">
    <property type="entry name" value="Ribokinase-like"/>
</dbReference>
<feature type="domain" description="YjeF C-terminal" evidence="20">
    <location>
        <begin position="220"/>
        <end position="498"/>
    </location>
</feature>
<dbReference type="HAMAP" id="MF_01966">
    <property type="entry name" value="NADHX_epimerase"/>
    <property type="match status" value="1"/>
</dbReference>
<dbReference type="CDD" id="cd01171">
    <property type="entry name" value="YXKO-related"/>
    <property type="match status" value="1"/>
</dbReference>
<keyword evidence="7 17" id="KW-0067">ATP-binding</keyword>
<gene>
    <name evidence="18" type="primary">nnrE</name>
    <name evidence="17" type="synonym">nnrD</name>
    <name evidence="22" type="ORF">AC477_04610</name>
</gene>